<keyword evidence="5" id="KW-1185">Reference proteome</keyword>
<proteinExistence type="predicted"/>
<dbReference type="Proteomes" id="UP000031546">
    <property type="component" value="Unassembled WGS sequence"/>
</dbReference>
<keyword evidence="1" id="KW-1133">Transmembrane helix</keyword>
<evidence type="ECO:0000313" key="4">
    <source>
        <dbReference type="Proteomes" id="UP000031546"/>
    </source>
</evidence>
<dbReference type="InterPro" id="IPR007404">
    <property type="entry name" value="YdjM-like"/>
</dbReference>
<accession>A0A0C2DJK4</accession>
<reference evidence="3" key="3">
    <citation type="submission" date="2020-04" db="EMBL/GenBank/DDBJ databases">
        <authorList>
            <person name="Tanveer F."/>
            <person name="Xie Y."/>
            <person name="Shinwari Z.K."/>
        </authorList>
    </citation>
    <scope>NUCLEOTIDE SEQUENCE</scope>
    <source>
        <strain evidence="3">MOSEL-ME25</strain>
    </source>
</reference>
<dbReference type="InterPro" id="IPR053170">
    <property type="entry name" value="Transcription_regulator"/>
</dbReference>
<reference evidence="5" key="2">
    <citation type="submission" date="2020-04" db="EMBL/GenBank/DDBJ databases">
        <title>Genome analysis and biological profiling of marine Cellulosimicrobium funkei MOSEL-ME6.</title>
        <authorList>
            <person name="Tanveer F."/>
            <person name="Xie Y."/>
            <person name="Shinwari Z.K."/>
        </authorList>
    </citation>
    <scope>NUCLEOTIDE SEQUENCE [LARGE SCALE GENOMIC DNA]</scope>
    <source>
        <strain evidence="5">MOSEL-ME25</strain>
    </source>
</reference>
<dbReference type="OrthoDB" id="110250at2"/>
<dbReference type="PANTHER" id="PTHR40031:SF1">
    <property type="entry name" value="MEMBRANE-BOUND METAL-DEPENDENT HYDROLASE"/>
    <property type="match status" value="1"/>
</dbReference>
<evidence type="ECO:0000313" key="5">
    <source>
        <dbReference type="Proteomes" id="UP000527860"/>
    </source>
</evidence>
<keyword evidence="1" id="KW-0812">Transmembrane</keyword>
<feature type="transmembrane region" description="Helical" evidence="1">
    <location>
        <begin position="124"/>
        <end position="150"/>
    </location>
</feature>
<keyword evidence="2" id="KW-0378">Hydrolase</keyword>
<evidence type="ECO:0000313" key="3">
    <source>
        <dbReference type="EMBL" id="MDB0581007.1"/>
    </source>
</evidence>
<feature type="transmembrane region" description="Helical" evidence="1">
    <location>
        <begin position="156"/>
        <end position="175"/>
    </location>
</feature>
<organism evidence="2 4">
    <name type="scientific">Salinicoccus roseus</name>
    <dbReference type="NCBI Taxonomy" id="45670"/>
    <lineage>
        <taxon>Bacteria</taxon>
        <taxon>Bacillati</taxon>
        <taxon>Bacillota</taxon>
        <taxon>Bacilli</taxon>
        <taxon>Bacillales</taxon>
        <taxon>Staphylococcaceae</taxon>
        <taxon>Salinicoccus</taxon>
    </lineage>
</organism>
<dbReference type="GeneID" id="77845765"/>
<dbReference type="Pfam" id="PF04307">
    <property type="entry name" value="YdjM"/>
    <property type="match status" value="1"/>
</dbReference>
<dbReference type="EMBL" id="JXII01000008">
    <property type="protein sequence ID" value="KIH70163.1"/>
    <property type="molecule type" value="Genomic_DNA"/>
</dbReference>
<dbReference type="GO" id="GO:0016787">
    <property type="term" value="F:hydrolase activity"/>
    <property type="evidence" value="ECO:0007669"/>
    <property type="project" value="UniProtKB-KW"/>
</dbReference>
<dbReference type="AlphaFoldDB" id="A0A0C2DJK4"/>
<dbReference type="STRING" id="45670.SN16_09365"/>
<feature type="transmembrane region" description="Helical" evidence="1">
    <location>
        <begin position="93"/>
        <end position="112"/>
    </location>
</feature>
<reference evidence="2 4" key="1">
    <citation type="submission" date="2015-01" db="EMBL/GenBank/DDBJ databases">
        <title>Genome sequences of high lactate-tolerant strain Salinicoccus roseus W12 with industrial interest.</title>
        <authorList>
            <person name="Wang H."/>
            <person name="Yu B."/>
        </authorList>
    </citation>
    <scope>NUCLEOTIDE SEQUENCE [LARGE SCALE GENOMIC DNA]</scope>
    <source>
        <strain evidence="2 4">W12</strain>
    </source>
</reference>
<dbReference type="PANTHER" id="PTHR40031">
    <property type="entry name" value="HYPOTHETICAL MEMBRANE SPANNING PROTEIN"/>
    <property type="match status" value="1"/>
</dbReference>
<comment type="caution">
    <text evidence="2">The sequence shown here is derived from an EMBL/GenBank/DDBJ whole genome shotgun (WGS) entry which is preliminary data.</text>
</comment>
<evidence type="ECO:0000256" key="1">
    <source>
        <dbReference type="SAM" id="Phobius"/>
    </source>
</evidence>
<dbReference type="EMBL" id="JABEVU030000001">
    <property type="protein sequence ID" value="MDB0581007.1"/>
    <property type="molecule type" value="Genomic_DNA"/>
</dbReference>
<dbReference type="RefSeq" id="WP_040106368.1">
    <property type="nucleotide sequence ID" value="NZ_JABEVU030000001.1"/>
</dbReference>
<protein>
    <submittedName>
        <fullName evidence="2">Metal-dependent hydrolase</fullName>
    </submittedName>
</protein>
<sequence length="325" mass="37972">MDTLTHTLMGGTIVGLAAIDPSIDPISVGFITTVVGASLVPDIDTVMKMKNNAVYITHHRGITHSLPFTFFIWPVLLTALSVLLFDLPALNMYLWIQFAVFLHVFVDIFNSYGTQAMRPISHTWIQLSVINTVDIPIIVMHVLYFILWYFGADPVPLFLALYLVLFMYYVVRFFMQRSITARVDRQLPNEYVTRTFCMPTIHFFEWRIVVVTQTAYYVGRSFRGNILFYDRFNKSGPLDEEKFQSIKEDPNFKAFTFFSSIYTYEIEEISEDQEEIRYIDLRYLKEGHYPFVCIMLLDRHTNEVLHSYTGWVFSESKLQKKLLDS</sequence>
<gene>
    <name evidence="3" type="ORF">F7P68_0010750</name>
    <name evidence="2" type="ORF">SN16_09365</name>
</gene>
<reference evidence="3 5" key="4">
    <citation type="submission" date="2022-12" db="EMBL/GenBank/DDBJ databases">
        <title>Genome analysis and biological profiling of marine Salinicoccus roseus MOSEL-ME25.</title>
        <authorList>
            <person name="Mirza F.T."/>
            <person name="Xie Y."/>
            <person name="Shinwari Z.K."/>
        </authorList>
    </citation>
    <scope>NUCLEOTIDE SEQUENCE [LARGE SCALE GENOMIC DNA]</scope>
    <source>
        <strain evidence="3 5">MOSEL-ME25</strain>
    </source>
</reference>
<dbReference type="Proteomes" id="UP000527860">
    <property type="component" value="Unassembled WGS sequence"/>
</dbReference>
<name>A0A0C2DJK4_9STAP</name>
<keyword evidence="1" id="KW-0472">Membrane</keyword>
<evidence type="ECO:0000313" key="2">
    <source>
        <dbReference type="EMBL" id="KIH70163.1"/>
    </source>
</evidence>
<feature type="transmembrane region" description="Helical" evidence="1">
    <location>
        <begin position="68"/>
        <end position="87"/>
    </location>
</feature>